<evidence type="ECO:0008006" key="7">
    <source>
        <dbReference type="Google" id="ProtNLM"/>
    </source>
</evidence>
<dbReference type="Pfam" id="PF02784">
    <property type="entry name" value="Orn_Arg_deC_N"/>
    <property type="match status" value="1"/>
</dbReference>
<dbReference type="Pfam" id="PF00278">
    <property type="entry name" value="Orn_DAP_Arg_deC"/>
    <property type="match status" value="1"/>
</dbReference>
<organism evidence="5 6">
    <name type="scientific">Halomonas huangheensis</name>
    <dbReference type="NCBI Taxonomy" id="1178482"/>
    <lineage>
        <taxon>Bacteria</taxon>
        <taxon>Pseudomonadati</taxon>
        <taxon>Pseudomonadota</taxon>
        <taxon>Gammaproteobacteria</taxon>
        <taxon>Oceanospirillales</taxon>
        <taxon>Halomonadaceae</taxon>
        <taxon>Halomonas</taxon>
    </lineage>
</organism>
<evidence type="ECO:0000313" key="5">
    <source>
        <dbReference type="EMBL" id="ERL52367.1"/>
    </source>
</evidence>
<dbReference type="InterPro" id="IPR009006">
    <property type="entry name" value="Ala_racemase/Decarboxylase_C"/>
</dbReference>
<dbReference type="STRING" id="1178482.AR456_16640"/>
<name>W1N9Z2_9GAMM</name>
<dbReference type="InterPro" id="IPR022643">
    <property type="entry name" value="De-COase2_C"/>
</dbReference>
<accession>W1N9Z2</accession>
<dbReference type="RefSeq" id="WP_021818199.1">
    <property type="nucleotide sequence ID" value="NZ_AVBC01000019.1"/>
</dbReference>
<sequence>MNKLYSWHDTNALLDEHGGVAYVFHSQNFLKNVESLRTAFKRNYRNFGIGLSYKTNYLPKLCSIADRLGLYAEVVSGMEYQLAKAIGVDGRNIIFNGPGKSLEEIQQAFSDGALVNVDSLSEAILINGIAHDMPGITKRVGLRCNLDLQWKGRESRFGLSETSGELERAVAVLRDAPNVFVEGLHCHTSFDRSAESYARRMQRLIELADTIFPDAPPKFLDIGGGIFGPVPEDLASQFAIRPPTYDDYAQAICAPLKAHYGDDGPELIIEPGVGLLANVLDYLFRVDHVKQVGSRWFAVTTGAAHQIKIVPNEVNPSTVVYPSTISNHETMISDSNVDLVGFTCLEHDVIYRGFSSALKRGDVLVSRNVGAYSMVISSDFIRTTPPVLEYMGGEWQVLREKVTVDKLLNLYRW</sequence>
<dbReference type="Gene3D" id="2.40.37.10">
    <property type="entry name" value="Lyase, Ornithine Decarboxylase, Chain A, domain 1"/>
    <property type="match status" value="1"/>
</dbReference>
<dbReference type="GO" id="GO:0008836">
    <property type="term" value="F:diaminopimelate decarboxylase activity"/>
    <property type="evidence" value="ECO:0007669"/>
    <property type="project" value="TreeGrafter"/>
</dbReference>
<evidence type="ECO:0000256" key="1">
    <source>
        <dbReference type="ARBA" id="ARBA00001933"/>
    </source>
</evidence>
<gene>
    <name evidence="5" type="ORF">BJB45_10395</name>
</gene>
<dbReference type="AlphaFoldDB" id="W1N9Z2"/>
<protein>
    <recommendedName>
        <fullName evidence="7">Diaminopimelate decarboxylase</fullName>
    </recommendedName>
</protein>
<keyword evidence="6" id="KW-1185">Reference proteome</keyword>
<dbReference type="eggNOG" id="COG0019">
    <property type="taxonomic scope" value="Bacteria"/>
</dbReference>
<comment type="caution">
    <text evidence="5">The sequence shown here is derived from an EMBL/GenBank/DDBJ whole genome shotgun (WGS) entry which is preliminary data.</text>
</comment>
<feature type="domain" description="Orn/DAP/Arg decarboxylase 2 C-terminal" evidence="3">
    <location>
        <begin position="278"/>
        <end position="370"/>
    </location>
</feature>
<dbReference type="KEGG" id="hhu:AR456_16640"/>
<proteinExistence type="predicted"/>
<dbReference type="GO" id="GO:0009089">
    <property type="term" value="P:lysine biosynthetic process via diaminopimelate"/>
    <property type="evidence" value="ECO:0007669"/>
    <property type="project" value="TreeGrafter"/>
</dbReference>
<dbReference type="PATRIC" id="fig|1178482.3.peg.1241"/>
<feature type="domain" description="Orn/DAP/Arg decarboxylase 2 N-terminal" evidence="4">
    <location>
        <begin position="33"/>
        <end position="272"/>
    </location>
</feature>
<reference evidence="5 6" key="1">
    <citation type="submission" date="2013-08" db="EMBL/GenBank/DDBJ databases">
        <title>draft genome of Halomonas huanghegensis, strain BJGMM-B45T.</title>
        <authorList>
            <person name="Miao C."/>
            <person name="Wan Y."/>
            <person name="Jin W."/>
        </authorList>
    </citation>
    <scope>NUCLEOTIDE SEQUENCE [LARGE SCALE GENOMIC DNA]</scope>
    <source>
        <strain evidence="5 6">BJGMM-B45</strain>
    </source>
</reference>
<dbReference type="EMBL" id="AVBC01000019">
    <property type="protein sequence ID" value="ERL52367.1"/>
    <property type="molecule type" value="Genomic_DNA"/>
</dbReference>
<dbReference type="Gene3D" id="3.20.20.10">
    <property type="entry name" value="Alanine racemase"/>
    <property type="match status" value="1"/>
</dbReference>
<dbReference type="Proteomes" id="UP000019113">
    <property type="component" value="Unassembled WGS sequence"/>
</dbReference>
<comment type="cofactor">
    <cofactor evidence="1">
        <name>pyridoxal 5'-phosphate</name>
        <dbReference type="ChEBI" id="CHEBI:597326"/>
    </cofactor>
</comment>
<evidence type="ECO:0000259" key="3">
    <source>
        <dbReference type="Pfam" id="PF00278"/>
    </source>
</evidence>
<evidence type="ECO:0000259" key="4">
    <source>
        <dbReference type="Pfam" id="PF02784"/>
    </source>
</evidence>
<dbReference type="InterPro" id="IPR022644">
    <property type="entry name" value="De-COase2_N"/>
</dbReference>
<dbReference type="PANTHER" id="PTHR43727:SF3">
    <property type="entry name" value="GROUP IV DECARBOXYLASE"/>
    <property type="match status" value="1"/>
</dbReference>
<dbReference type="PANTHER" id="PTHR43727">
    <property type="entry name" value="DIAMINOPIMELATE DECARBOXYLASE"/>
    <property type="match status" value="1"/>
</dbReference>
<dbReference type="SUPFAM" id="SSF51419">
    <property type="entry name" value="PLP-binding barrel"/>
    <property type="match status" value="1"/>
</dbReference>
<evidence type="ECO:0000313" key="6">
    <source>
        <dbReference type="Proteomes" id="UP000019113"/>
    </source>
</evidence>
<dbReference type="OrthoDB" id="9802147at2"/>
<keyword evidence="2" id="KW-0663">Pyridoxal phosphate</keyword>
<dbReference type="SUPFAM" id="SSF50621">
    <property type="entry name" value="Alanine racemase C-terminal domain-like"/>
    <property type="match status" value="1"/>
</dbReference>
<dbReference type="InterPro" id="IPR029066">
    <property type="entry name" value="PLP-binding_barrel"/>
</dbReference>
<evidence type="ECO:0000256" key="2">
    <source>
        <dbReference type="ARBA" id="ARBA00022898"/>
    </source>
</evidence>